<dbReference type="GO" id="GO:0008270">
    <property type="term" value="F:zinc ion binding"/>
    <property type="evidence" value="ECO:0007669"/>
    <property type="project" value="UniProtKB-KW"/>
</dbReference>
<keyword evidence="3" id="KW-0862">Zinc</keyword>
<keyword evidence="1" id="KW-0479">Metal-binding</keyword>
<dbReference type="InterPro" id="IPR001965">
    <property type="entry name" value="Znf_PHD"/>
</dbReference>
<dbReference type="Gene3D" id="3.30.40.10">
    <property type="entry name" value="Zinc/RING finger domain, C3HC4 (zinc finger)"/>
    <property type="match status" value="1"/>
</dbReference>
<keyword evidence="5" id="KW-1185">Reference proteome</keyword>
<accession>A0A7D9D8E1</accession>
<gene>
    <name evidence="4" type="ORF">PACLA_8A016040</name>
</gene>
<evidence type="ECO:0000313" key="5">
    <source>
        <dbReference type="Proteomes" id="UP001152795"/>
    </source>
</evidence>
<dbReference type="Proteomes" id="UP001152795">
    <property type="component" value="Unassembled WGS sequence"/>
</dbReference>
<reference evidence="4" key="1">
    <citation type="submission" date="2020-04" db="EMBL/GenBank/DDBJ databases">
        <authorList>
            <person name="Alioto T."/>
            <person name="Alioto T."/>
            <person name="Gomez Garrido J."/>
        </authorList>
    </citation>
    <scope>NUCLEOTIDE SEQUENCE</scope>
    <source>
        <strain evidence="4">A484AB</strain>
    </source>
</reference>
<dbReference type="InterPro" id="IPR013083">
    <property type="entry name" value="Znf_RING/FYVE/PHD"/>
</dbReference>
<evidence type="ECO:0000256" key="2">
    <source>
        <dbReference type="ARBA" id="ARBA00022771"/>
    </source>
</evidence>
<dbReference type="PROSITE" id="PS01359">
    <property type="entry name" value="ZF_PHD_1"/>
    <property type="match status" value="1"/>
</dbReference>
<keyword evidence="2" id="KW-0863">Zinc-finger</keyword>
<dbReference type="InterPro" id="IPR011011">
    <property type="entry name" value="Znf_FYVE_PHD"/>
</dbReference>
<dbReference type="AlphaFoldDB" id="A0A7D9D8E1"/>
<evidence type="ECO:0000256" key="3">
    <source>
        <dbReference type="ARBA" id="ARBA00022833"/>
    </source>
</evidence>
<comment type="caution">
    <text evidence="4">The sequence shown here is derived from an EMBL/GenBank/DDBJ whole genome shotgun (WGS) entry which is preliminary data.</text>
</comment>
<dbReference type="InterPro" id="IPR019786">
    <property type="entry name" value="Zinc_finger_PHD-type_CS"/>
</dbReference>
<sequence>MYKILDKLQLQHASKKLVLNRDDQAGFRLDTTYTHSQHRVISRARNHTRTDFVNKYSSVLQTSTYLLMETDASNERAAGIVKDHVSFGKNPSQHASDLKFLKTTEEFKDYLSGKTVDCIHVDGASDERPSLLEVQFLWTEIHLKEEKVCMCVTARNSGGSFLNRVELVNGCIARAHSNIFIPSTLNGSNLAASGLSEEKLKANLDTAASVYIDRVQNAPFGKTNIVFFKGNKDEYGRYLGNRWQNLLTFLHGSKKSKQQLKVSNPVEYNYFENVWQVRNDHYIKDYPEQYVFLLYLCYKPTCIHPVCRKGKAVVEPKWFDDGPILSVIPMPVKDPKRPWGGKCNQCKGTFCSGHYLKAEECIGLAMDQPMYNRKIQPPSAFLKAEFSKLKDHSKIPDSVMERCSQETLLSLDEVKMWFGHLRGVAERARAVKAAATRAAKKHTGDTGDPRFGFCPCGKDDDDFMIGCDAKECRFQWYHYECVGLDGETIPEGDLFCRECLSK</sequence>
<evidence type="ECO:0000256" key="1">
    <source>
        <dbReference type="ARBA" id="ARBA00022723"/>
    </source>
</evidence>
<organism evidence="4 5">
    <name type="scientific">Paramuricea clavata</name>
    <name type="common">Red gorgonian</name>
    <name type="synonym">Violescent sea-whip</name>
    <dbReference type="NCBI Taxonomy" id="317549"/>
    <lineage>
        <taxon>Eukaryota</taxon>
        <taxon>Metazoa</taxon>
        <taxon>Cnidaria</taxon>
        <taxon>Anthozoa</taxon>
        <taxon>Octocorallia</taxon>
        <taxon>Malacalcyonacea</taxon>
        <taxon>Plexauridae</taxon>
        <taxon>Paramuricea</taxon>
    </lineage>
</organism>
<dbReference type="SUPFAM" id="SSF57903">
    <property type="entry name" value="FYVE/PHD zinc finger"/>
    <property type="match status" value="1"/>
</dbReference>
<evidence type="ECO:0000313" key="4">
    <source>
        <dbReference type="EMBL" id="CAB3979297.1"/>
    </source>
</evidence>
<dbReference type="EMBL" id="CACRXK020000184">
    <property type="protein sequence ID" value="CAB3979297.1"/>
    <property type="molecule type" value="Genomic_DNA"/>
</dbReference>
<dbReference type="OrthoDB" id="784962at2759"/>
<name>A0A7D9D8E1_PARCT</name>
<dbReference type="SMART" id="SM00249">
    <property type="entry name" value="PHD"/>
    <property type="match status" value="1"/>
</dbReference>
<protein>
    <submittedName>
        <fullName evidence="4">TNG2, Chromatin remodeling, contains zinc finger</fullName>
    </submittedName>
</protein>
<proteinExistence type="predicted"/>